<reference evidence="2 3" key="1">
    <citation type="submission" date="2023-07" db="EMBL/GenBank/DDBJ databases">
        <title>Genomic Encyclopedia of Type Strains, Phase IV (KMG-IV): sequencing the most valuable type-strain genomes for metagenomic binning, comparative biology and taxonomic classification.</title>
        <authorList>
            <person name="Goeker M."/>
        </authorList>
    </citation>
    <scope>NUCLEOTIDE SEQUENCE [LARGE SCALE GENOMIC DNA]</scope>
    <source>
        <strain evidence="2 3">DSM 18695</strain>
    </source>
</reference>
<feature type="transmembrane region" description="Helical" evidence="1">
    <location>
        <begin position="63"/>
        <end position="91"/>
    </location>
</feature>
<name>A0ABU0ITX3_9CAUL</name>
<feature type="transmembrane region" description="Helical" evidence="1">
    <location>
        <begin position="34"/>
        <end position="57"/>
    </location>
</feature>
<dbReference type="EMBL" id="JAUSVS010000006">
    <property type="protein sequence ID" value="MDQ0465456.1"/>
    <property type="molecule type" value="Genomic_DNA"/>
</dbReference>
<accession>A0ABU0ITX3</accession>
<proteinExistence type="predicted"/>
<keyword evidence="1" id="KW-1133">Transmembrane helix</keyword>
<keyword evidence="1" id="KW-0472">Membrane</keyword>
<keyword evidence="1" id="KW-0812">Transmembrane</keyword>
<comment type="caution">
    <text evidence="2">The sequence shown here is derived from an EMBL/GenBank/DDBJ whole genome shotgun (WGS) entry which is preliminary data.</text>
</comment>
<keyword evidence="3" id="KW-1185">Reference proteome</keyword>
<evidence type="ECO:0000256" key="1">
    <source>
        <dbReference type="SAM" id="Phobius"/>
    </source>
</evidence>
<feature type="transmembrane region" description="Helical" evidence="1">
    <location>
        <begin position="111"/>
        <end position="140"/>
    </location>
</feature>
<sequence length="146" mass="15488">MTTAPGTTWTWFSRRWTPAGAVKGPGLTYARLRLVTALLVFALCVLILAAGLTAAFLHSQGALVAALLLTAASVACTATNHGAMAWAVLRIGAWTLKSRERVRRDEQPGRFWLHLVPQIVYAILFAATAVLLAVAAVSAASMSSDL</sequence>
<evidence type="ECO:0000313" key="3">
    <source>
        <dbReference type="Proteomes" id="UP001228905"/>
    </source>
</evidence>
<organism evidence="2 3">
    <name type="scientific">Caulobacter ginsengisoli</name>
    <dbReference type="NCBI Taxonomy" id="400775"/>
    <lineage>
        <taxon>Bacteria</taxon>
        <taxon>Pseudomonadati</taxon>
        <taxon>Pseudomonadota</taxon>
        <taxon>Alphaproteobacteria</taxon>
        <taxon>Caulobacterales</taxon>
        <taxon>Caulobacteraceae</taxon>
        <taxon>Caulobacter</taxon>
    </lineage>
</organism>
<dbReference type="RefSeq" id="WP_307350777.1">
    <property type="nucleotide sequence ID" value="NZ_JAUSVS010000006.1"/>
</dbReference>
<dbReference type="Proteomes" id="UP001228905">
    <property type="component" value="Unassembled WGS sequence"/>
</dbReference>
<gene>
    <name evidence="2" type="ORF">QO010_003243</name>
</gene>
<protein>
    <submittedName>
        <fullName evidence="2">Uncharacterized protein</fullName>
    </submittedName>
</protein>
<evidence type="ECO:0000313" key="2">
    <source>
        <dbReference type="EMBL" id="MDQ0465456.1"/>
    </source>
</evidence>